<organism evidence="1 2">
    <name type="scientific">Dyella flava</name>
    <dbReference type="NCBI Taxonomy" id="1920170"/>
    <lineage>
        <taxon>Bacteria</taxon>
        <taxon>Pseudomonadati</taxon>
        <taxon>Pseudomonadota</taxon>
        <taxon>Gammaproteobacteria</taxon>
        <taxon>Lysobacterales</taxon>
        <taxon>Rhodanobacteraceae</taxon>
        <taxon>Dyella</taxon>
    </lineage>
</organism>
<dbReference type="EMBL" id="JADIKE010000025">
    <property type="protein sequence ID" value="MBM7124206.1"/>
    <property type="molecule type" value="Genomic_DNA"/>
</dbReference>
<name>A0ABS2JYW6_9GAMM</name>
<keyword evidence="2" id="KW-1185">Reference proteome</keyword>
<comment type="caution">
    <text evidence="1">The sequence shown here is derived from an EMBL/GenBank/DDBJ whole genome shotgun (WGS) entry which is preliminary data.</text>
</comment>
<protein>
    <submittedName>
        <fullName evidence="1">Uncharacterized protein</fullName>
    </submittedName>
</protein>
<sequence length="97" mass="11233">MMTTPTHAFITPRHIRADGTKETLTTRRVPYKCMQPMGNIRRVRSQTLTYHMVQIDGRWQHVVYRPSHPGVPYIITNNKREFISFDGVDFGDVDGDA</sequence>
<evidence type="ECO:0000313" key="2">
    <source>
        <dbReference type="Proteomes" id="UP001430149"/>
    </source>
</evidence>
<dbReference type="Proteomes" id="UP001430149">
    <property type="component" value="Unassembled WGS sequence"/>
</dbReference>
<accession>A0ABS2JYW6</accession>
<proteinExistence type="predicted"/>
<evidence type="ECO:0000313" key="1">
    <source>
        <dbReference type="EMBL" id="MBM7124206.1"/>
    </source>
</evidence>
<gene>
    <name evidence="1" type="ORF">ISP19_02335</name>
</gene>
<dbReference type="RefSeq" id="WP_204679344.1">
    <property type="nucleotide sequence ID" value="NZ_BSNR01000008.1"/>
</dbReference>
<reference evidence="1" key="1">
    <citation type="submission" date="2020-10" db="EMBL/GenBank/DDBJ databases">
        <title>Phylogeny of dyella-like bacteria.</title>
        <authorList>
            <person name="Fu J."/>
        </authorList>
    </citation>
    <scope>NUCLEOTIDE SEQUENCE</scope>
    <source>
        <strain evidence="1">DHOC52</strain>
    </source>
</reference>